<organism evidence="3 4">
    <name type="scientific">Neohortaea acidophila</name>
    <dbReference type="NCBI Taxonomy" id="245834"/>
    <lineage>
        <taxon>Eukaryota</taxon>
        <taxon>Fungi</taxon>
        <taxon>Dikarya</taxon>
        <taxon>Ascomycota</taxon>
        <taxon>Pezizomycotina</taxon>
        <taxon>Dothideomycetes</taxon>
        <taxon>Dothideomycetidae</taxon>
        <taxon>Mycosphaerellales</taxon>
        <taxon>Teratosphaeriaceae</taxon>
        <taxon>Neohortaea</taxon>
    </lineage>
</organism>
<keyword evidence="2" id="KW-0732">Signal</keyword>
<proteinExistence type="predicted"/>
<evidence type="ECO:0000256" key="1">
    <source>
        <dbReference type="SAM" id="MobiDB-lite"/>
    </source>
</evidence>
<name>A0A6A6PVD2_9PEZI</name>
<evidence type="ECO:0000313" key="4">
    <source>
        <dbReference type="Proteomes" id="UP000799767"/>
    </source>
</evidence>
<dbReference type="GeneID" id="54470314"/>
<evidence type="ECO:0000313" key="3">
    <source>
        <dbReference type="EMBL" id="KAF2484098.1"/>
    </source>
</evidence>
<dbReference type="EMBL" id="MU001634">
    <property type="protein sequence ID" value="KAF2484098.1"/>
    <property type="molecule type" value="Genomic_DNA"/>
</dbReference>
<dbReference type="AlphaFoldDB" id="A0A6A6PVD2"/>
<feature type="region of interest" description="Disordered" evidence="1">
    <location>
        <begin position="65"/>
        <end position="86"/>
    </location>
</feature>
<accession>A0A6A6PVD2</accession>
<dbReference type="RefSeq" id="XP_033590668.1">
    <property type="nucleotide sequence ID" value="XM_033729312.1"/>
</dbReference>
<dbReference type="Proteomes" id="UP000799767">
    <property type="component" value="Unassembled WGS sequence"/>
</dbReference>
<keyword evidence="4" id="KW-1185">Reference proteome</keyword>
<feature type="signal peptide" evidence="2">
    <location>
        <begin position="1"/>
        <end position="17"/>
    </location>
</feature>
<sequence length="171" mass="18783">MTFPMCLFVVLLAPRDSNPPEPGQINSRSREGMISERILPCRKASEGAEIQGRENITAASIDGEHCRSQKTNIQSPSLDRRKRRMTSRLPAAILGKSDGGMRERWRVECCRTGEGGAVVTLGMGHEGIGSPGCPTVAPGRRKRRRRITNPQALGLIDGEKRRCCALPRASY</sequence>
<protein>
    <submittedName>
        <fullName evidence="3">Uncharacterized protein</fullName>
    </submittedName>
</protein>
<evidence type="ECO:0000256" key="2">
    <source>
        <dbReference type="SAM" id="SignalP"/>
    </source>
</evidence>
<gene>
    <name evidence="3" type="ORF">BDY17DRAFT_121204</name>
</gene>
<feature type="chain" id="PRO_5025566346" evidence="2">
    <location>
        <begin position="18"/>
        <end position="171"/>
    </location>
</feature>
<reference evidence="3" key="1">
    <citation type="journal article" date="2020" name="Stud. Mycol.">
        <title>101 Dothideomycetes genomes: a test case for predicting lifestyles and emergence of pathogens.</title>
        <authorList>
            <person name="Haridas S."/>
            <person name="Albert R."/>
            <person name="Binder M."/>
            <person name="Bloem J."/>
            <person name="Labutti K."/>
            <person name="Salamov A."/>
            <person name="Andreopoulos B."/>
            <person name="Baker S."/>
            <person name="Barry K."/>
            <person name="Bills G."/>
            <person name="Bluhm B."/>
            <person name="Cannon C."/>
            <person name="Castanera R."/>
            <person name="Culley D."/>
            <person name="Daum C."/>
            <person name="Ezra D."/>
            <person name="Gonzalez J."/>
            <person name="Henrissat B."/>
            <person name="Kuo A."/>
            <person name="Liang C."/>
            <person name="Lipzen A."/>
            <person name="Lutzoni F."/>
            <person name="Magnuson J."/>
            <person name="Mondo S."/>
            <person name="Nolan M."/>
            <person name="Ohm R."/>
            <person name="Pangilinan J."/>
            <person name="Park H.-J."/>
            <person name="Ramirez L."/>
            <person name="Alfaro M."/>
            <person name="Sun H."/>
            <person name="Tritt A."/>
            <person name="Yoshinaga Y."/>
            <person name="Zwiers L.-H."/>
            <person name="Turgeon B."/>
            <person name="Goodwin S."/>
            <person name="Spatafora J."/>
            <person name="Crous P."/>
            <person name="Grigoriev I."/>
        </authorList>
    </citation>
    <scope>NUCLEOTIDE SEQUENCE</scope>
    <source>
        <strain evidence="3">CBS 113389</strain>
    </source>
</reference>